<feature type="region of interest" description="Disordered" evidence="1">
    <location>
        <begin position="1"/>
        <end position="59"/>
    </location>
</feature>
<dbReference type="EMBL" id="UZAH01034228">
    <property type="protein sequence ID" value="VDP34030.1"/>
    <property type="molecule type" value="Genomic_DNA"/>
</dbReference>
<feature type="compositionally biased region" description="Basic and acidic residues" evidence="1">
    <location>
        <begin position="1"/>
        <end position="20"/>
    </location>
</feature>
<accession>A0A183GJ32</accession>
<evidence type="ECO:0000313" key="2">
    <source>
        <dbReference type="EMBL" id="VDP34030.1"/>
    </source>
</evidence>
<proteinExistence type="predicted"/>
<feature type="compositionally biased region" description="Basic and acidic residues" evidence="1">
    <location>
        <begin position="47"/>
        <end position="56"/>
    </location>
</feature>
<keyword evidence="3" id="KW-1185">Reference proteome</keyword>
<evidence type="ECO:0000313" key="4">
    <source>
        <dbReference type="WBParaSite" id="HPBE_0002266801-mRNA-1"/>
    </source>
</evidence>
<dbReference type="AlphaFoldDB" id="A0A183GJ32"/>
<dbReference type="WBParaSite" id="HPBE_0002266801-mRNA-1">
    <property type="protein sequence ID" value="HPBE_0002266801-mRNA-1"/>
    <property type="gene ID" value="HPBE_0002266801"/>
</dbReference>
<accession>A0A3P8CTB7</accession>
<evidence type="ECO:0000313" key="3">
    <source>
        <dbReference type="Proteomes" id="UP000050761"/>
    </source>
</evidence>
<reference evidence="2 3" key="1">
    <citation type="submission" date="2018-11" db="EMBL/GenBank/DDBJ databases">
        <authorList>
            <consortium name="Pathogen Informatics"/>
        </authorList>
    </citation>
    <scope>NUCLEOTIDE SEQUENCE [LARGE SCALE GENOMIC DNA]</scope>
</reference>
<name>A0A183GJ32_HELPZ</name>
<sequence>MRDHWDDRQRYGQAHSHDLSENGVRLTGCKQPEIERSGRVVVPAEKTSSRQKDHQSIEGSELYMLEKKLRDVEGNTLSLDEGHSLRLRAMKVFHR</sequence>
<organism evidence="3 4">
    <name type="scientific">Heligmosomoides polygyrus</name>
    <name type="common">Parasitic roundworm</name>
    <dbReference type="NCBI Taxonomy" id="6339"/>
    <lineage>
        <taxon>Eukaryota</taxon>
        <taxon>Metazoa</taxon>
        <taxon>Ecdysozoa</taxon>
        <taxon>Nematoda</taxon>
        <taxon>Chromadorea</taxon>
        <taxon>Rhabditida</taxon>
        <taxon>Rhabditina</taxon>
        <taxon>Rhabditomorpha</taxon>
        <taxon>Strongyloidea</taxon>
        <taxon>Heligmosomidae</taxon>
        <taxon>Heligmosomoides</taxon>
    </lineage>
</organism>
<protein>
    <submittedName>
        <fullName evidence="4">Transposase</fullName>
    </submittedName>
</protein>
<reference evidence="4" key="2">
    <citation type="submission" date="2019-09" db="UniProtKB">
        <authorList>
            <consortium name="WormBaseParasite"/>
        </authorList>
    </citation>
    <scope>IDENTIFICATION</scope>
</reference>
<dbReference type="Proteomes" id="UP000050761">
    <property type="component" value="Unassembled WGS sequence"/>
</dbReference>
<evidence type="ECO:0000256" key="1">
    <source>
        <dbReference type="SAM" id="MobiDB-lite"/>
    </source>
</evidence>
<dbReference type="OrthoDB" id="10519881at2759"/>
<gene>
    <name evidence="2" type="ORF">HPBE_LOCUS22667</name>
</gene>